<protein>
    <submittedName>
        <fullName evidence="1">Uncharacterized protein</fullName>
    </submittedName>
</protein>
<sequence>MRLGLSDGDERRAAGGTEVRGQRSEPLTLIVATRVSMAASSCWTCWLISCWPSFRPTTTSVKRLILCFRRRTFTSPILFFTADRQEVRQTGGQTDRRSDASSVKYCLTERHPVSSPSTCCSCLHNKSLLLLPSQ</sequence>
<evidence type="ECO:0000313" key="1">
    <source>
        <dbReference type="EMBL" id="TNN56849.1"/>
    </source>
</evidence>
<dbReference type="AlphaFoldDB" id="A0A4Z2GTU9"/>
<proteinExistence type="predicted"/>
<keyword evidence="2" id="KW-1185">Reference proteome</keyword>
<reference evidence="1 2" key="1">
    <citation type="submission" date="2019-03" db="EMBL/GenBank/DDBJ databases">
        <title>First draft genome of Liparis tanakae, snailfish: a comprehensive survey of snailfish specific genes.</title>
        <authorList>
            <person name="Kim W."/>
            <person name="Song I."/>
            <person name="Jeong J.-H."/>
            <person name="Kim D."/>
            <person name="Kim S."/>
            <person name="Ryu S."/>
            <person name="Song J.Y."/>
            <person name="Lee S.K."/>
        </authorList>
    </citation>
    <scope>NUCLEOTIDE SEQUENCE [LARGE SCALE GENOMIC DNA]</scope>
    <source>
        <tissue evidence="1">Muscle</tissue>
    </source>
</reference>
<organism evidence="1 2">
    <name type="scientific">Liparis tanakae</name>
    <name type="common">Tanaka's snailfish</name>
    <dbReference type="NCBI Taxonomy" id="230148"/>
    <lineage>
        <taxon>Eukaryota</taxon>
        <taxon>Metazoa</taxon>
        <taxon>Chordata</taxon>
        <taxon>Craniata</taxon>
        <taxon>Vertebrata</taxon>
        <taxon>Euteleostomi</taxon>
        <taxon>Actinopterygii</taxon>
        <taxon>Neopterygii</taxon>
        <taxon>Teleostei</taxon>
        <taxon>Neoteleostei</taxon>
        <taxon>Acanthomorphata</taxon>
        <taxon>Eupercaria</taxon>
        <taxon>Perciformes</taxon>
        <taxon>Cottioidei</taxon>
        <taxon>Cottales</taxon>
        <taxon>Liparidae</taxon>
        <taxon>Liparis</taxon>
    </lineage>
</organism>
<gene>
    <name evidence="1" type="ORF">EYF80_032945</name>
</gene>
<accession>A0A4Z2GTU9</accession>
<comment type="caution">
    <text evidence="1">The sequence shown here is derived from an EMBL/GenBank/DDBJ whole genome shotgun (WGS) entry which is preliminary data.</text>
</comment>
<dbReference type="Proteomes" id="UP000314294">
    <property type="component" value="Unassembled WGS sequence"/>
</dbReference>
<name>A0A4Z2GTU9_9TELE</name>
<evidence type="ECO:0000313" key="2">
    <source>
        <dbReference type="Proteomes" id="UP000314294"/>
    </source>
</evidence>
<dbReference type="EMBL" id="SRLO01000419">
    <property type="protein sequence ID" value="TNN56849.1"/>
    <property type="molecule type" value="Genomic_DNA"/>
</dbReference>